<feature type="region of interest" description="Disordered" evidence="3">
    <location>
        <begin position="883"/>
        <end position="908"/>
    </location>
</feature>
<feature type="compositionally biased region" description="Polar residues" evidence="3">
    <location>
        <begin position="1210"/>
        <end position="1220"/>
    </location>
</feature>
<comment type="caution">
    <text evidence="5">The sequence shown here is derived from an EMBL/GenBank/DDBJ whole genome shotgun (WGS) entry which is preliminary data.</text>
</comment>
<feature type="compositionally biased region" description="Basic residues" evidence="3">
    <location>
        <begin position="1042"/>
        <end position="1051"/>
    </location>
</feature>
<gene>
    <name evidence="5" type="ORF">CVIRNUC_008056</name>
</gene>
<feature type="region of interest" description="Disordered" evidence="3">
    <location>
        <begin position="526"/>
        <end position="573"/>
    </location>
</feature>
<evidence type="ECO:0000256" key="3">
    <source>
        <dbReference type="SAM" id="MobiDB-lite"/>
    </source>
</evidence>
<evidence type="ECO:0000313" key="6">
    <source>
        <dbReference type="Proteomes" id="UP001314263"/>
    </source>
</evidence>
<feature type="domain" description="Cilium assembly protein DZIP1 N-terminal" evidence="4">
    <location>
        <begin position="11"/>
        <end position="128"/>
    </location>
</feature>
<feature type="compositionally biased region" description="Polar residues" evidence="3">
    <location>
        <begin position="976"/>
        <end position="985"/>
    </location>
</feature>
<dbReference type="Proteomes" id="UP001314263">
    <property type="component" value="Unassembled WGS sequence"/>
</dbReference>
<dbReference type="PANTHER" id="PTHR21502">
    <property type="entry name" value="ZINC FINGER PROTEIN DZIP1"/>
    <property type="match status" value="1"/>
</dbReference>
<feature type="coiled-coil region" evidence="2">
    <location>
        <begin position="106"/>
        <end position="140"/>
    </location>
</feature>
<feature type="coiled-coil region" evidence="2">
    <location>
        <begin position="416"/>
        <end position="450"/>
    </location>
</feature>
<feature type="compositionally biased region" description="Low complexity" evidence="3">
    <location>
        <begin position="1245"/>
        <end position="1268"/>
    </location>
</feature>
<feature type="region of interest" description="Disordered" evidence="3">
    <location>
        <begin position="1404"/>
        <end position="1474"/>
    </location>
</feature>
<feature type="compositionally biased region" description="Low complexity" evidence="3">
    <location>
        <begin position="1190"/>
        <end position="1206"/>
    </location>
</feature>
<evidence type="ECO:0000259" key="4">
    <source>
        <dbReference type="Pfam" id="PF13815"/>
    </source>
</evidence>
<accession>A0AAV1IDR5</accession>
<keyword evidence="6" id="KW-1185">Reference proteome</keyword>
<keyword evidence="1 2" id="KW-0175">Coiled coil</keyword>
<dbReference type="InterPro" id="IPR032714">
    <property type="entry name" value="DZIP1_N"/>
</dbReference>
<dbReference type="EMBL" id="CAUYUE010000011">
    <property type="protein sequence ID" value="CAK0784851.1"/>
    <property type="molecule type" value="Genomic_DNA"/>
</dbReference>
<feature type="coiled-coil region" evidence="2">
    <location>
        <begin position="164"/>
        <end position="205"/>
    </location>
</feature>
<dbReference type="GO" id="GO:0008270">
    <property type="term" value="F:zinc ion binding"/>
    <property type="evidence" value="ECO:0007669"/>
    <property type="project" value="UniProtKB-KW"/>
</dbReference>
<organism evidence="5 6">
    <name type="scientific">Coccomyxa viridis</name>
    <dbReference type="NCBI Taxonomy" id="1274662"/>
    <lineage>
        <taxon>Eukaryota</taxon>
        <taxon>Viridiplantae</taxon>
        <taxon>Chlorophyta</taxon>
        <taxon>core chlorophytes</taxon>
        <taxon>Trebouxiophyceae</taxon>
        <taxon>Trebouxiophyceae incertae sedis</taxon>
        <taxon>Coccomyxaceae</taxon>
        <taxon>Coccomyxa</taxon>
    </lineage>
</organism>
<feature type="compositionally biased region" description="Polar residues" evidence="3">
    <location>
        <begin position="1405"/>
        <end position="1425"/>
    </location>
</feature>
<feature type="region of interest" description="Disordered" evidence="3">
    <location>
        <begin position="1042"/>
        <end position="1079"/>
    </location>
</feature>
<proteinExistence type="predicted"/>
<evidence type="ECO:0000256" key="2">
    <source>
        <dbReference type="SAM" id="Coils"/>
    </source>
</evidence>
<feature type="compositionally biased region" description="Low complexity" evidence="3">
    <location>
        <begin position="707"/>
        <end position="718"/>
    </location>
</feature>
<dbReference type="PANTHER" id="PTHR21502:SF3">
    <property type="entry name" value="CILIUM ASSEMBLY PROTEIN DZIP1L"/>
    <property type="match status" value="1"/>
</dbReference>
<evidence type="ECO:0000313" key="5">
    <source>
        <dbReference type="EMBL" id="CAK0784851.1"/>
    </source>
</evidence>
<sequence length="1474" mass="160739">MADVDLSPPPFKFSAKRTRIDWQTLHGVDIRRLIQDTDIDTLERCCAAMAFGDLEAEASHSLTETSFLRLFRLAQLTVEYLLHIQDRLVWENGLLKVEQGRSSKHVEALHLRIREHRQELALAKKEAKRAARALKQAGEAAAAAPDRLEDVPALPIPGPAAAQDAELAWQADRLQRQVSALQEEREALTQHLDRMQEALTVTRERGEADLRAAVEEGQMRMQGAVEGASEDVARHEREIADKRVVAAEKDILLQSQMRMKEKEREHEQERSVLRNRLADALARQHELELRKDKADVELLMMQQGLSTTLGAAPPPSKADLEAQSGKASSEMVTVLEQRLQLLTEEAAQLRETIVKQAGLHICIAHALLLLETIPDMAQRAGYCSVRELEKQAAVAAAREEGKTSAAEQVHGLKEALASERSEKARLDMARENLQADMAAMRANLQQLSRELAYHRSAPDVAHSGQLNQQESEDAQKTIALMDAKIRRLQGIILRSQPQEELHLRTIQSLEQELALARGGSGLALGRAGSALPRRPSADRGHLRATRSMQRVPSAELAPEALEQHEDNEEPGEPDMNNVDAFEEEMQHELMGAERPGIRSRFPHDLAAFQNTRIQLEGEMEEELDKSMRAFGIDPASGRLSSAQYWAAREELQRRRARALAARPPAHRRRAGFLHSTIMWHIHRVARKLRRRGQIKEGGKVGAPQLEPRSSGIPRRSSSLQMRRARSASPEGRQRSPADARGYGSDSEALGGLARSQSLLHPAQDALYDAYGDIYSPLRSGIQPGSFTFASLNELGNEAAVASEQVSLRPLSAEAAARISPSRMRHFGSAPGDFRHQHSVLAKYDAGLLRSQTAAPDLARHSSIPLTGLPEYDDPQLFALRRQASAAAPPTRQGSRAARRWRSGGPGDLAGQASHLHALHSDGIPHPWMALLPLPCCWLVRVGPCIDAPHSVHVQPVQQWVNPSTLRHGLLRPQLATQRSQRSFSAGLQGAASMPPSRARRGSAGPGRSASRGASLPAWRARELEDDMHQLEDDLAHYGRSLRRRGTARRQASRPLQSDADLPGSSLRATAGSVGPRTQLLKPFQDDDALAMLPQRSIREADYQGMRRGVSVPSFDIYREDSFAAHNRSSAPLKAEDHRHLLRAAQRSASVPPPQRQMLDEYSDSSTGAGGKRLHYGTTRQVIGEPTTQERSAPQPARAASAASQRPTWQLDRSATATWGSIHQPHPQDDTGEESGSQRAYSPMGSASPSLAQALASQAADLRQQQSAAGRSASRLRNTSSRFPDRDAQSGMPAEQSISSAFPPASRTAIEHATSTFGSSPNSDRIAAFHGTSSTAVRGSDGLLTRMEESGSNIRYSPSGIPNGQLSRKMTLSGSGASLPSQSTIRIPAPAAHMNKPPFAFKSIDTAGSTSSLHSQSQGIPRSQTWGGHKPTALAGASPLRGTASPVNWGGSGHGGRPATAGARKPDSLANVKLA</sequence>
<feature type="region of interest" description="Disordered" evidence="3">
    <location>
        <begin position="690"/>
        <end position="747"/>
    </location>
</feature>
<reference evidence="5 6" key="1">
    <citation type="submission" date="2023-10" db="EMBL/GenBank/DDBJ databases">
        <authorList>
            <person name="Maclean D."/>
            <person name="Macfadyen A."/>
        </authorList>
    </citation>
    <scope>NUCLEOTIDE SEQUENCE [LARGE SCALE GENOMIC DNA]</scope>
</reference>
<feature type="compositionally biased region" description="Polar residues" evidence="3">
    <location>
        <begin position="1177"/>
        <end position="1189"/>
    </location>
</feature>
<feature type="compositionally biased region" description="Low complexity" evidence="3">
    <location>
        <begin position="1001"/>
        <end position="1014"/>
    </location>
</feature>
<dbReference type="InterPro" id="IPR051241">
    <property type="entry name" value="DZIP_RILPL"/>
</dbReference>
<name>A0AAV1IDR5_9CHLO</name>
<dbReference type="GO" id="GO:0005737">
    <property type="term" value="C:cytoplasm"/>
    <property type="evidence" value="ECO:0007669"/>
    <property type="project" value="UniProtKB-SubCell"/>
</dbReference>
<feature type="region of interest" description="Disordered" evidence="3">
    <location>
        <begin position="976"/>
        <end position="1015"/>
    </location>
</feature>
<feature type="region of interest" description="Disordered" evidence="3">
    <location>
        <begin position="1144"/>
        <end position="1304"/>
    </location>
</feature>
<evidence type="ECO:0000256" key="1">
    <source>
        <dbReference type="ARBA" id="ARBA00023054"/>
    </source>
</evidence>
<protein>
    <recommendedName>
        <fullName evidence="4">Cilium assembly protein DZIP1 N-terminal domain-containing protein</fullName>
    </recommendedName>
</protein>
<dbReference type="Pfam" id="PF13815">
    <property type="entry name" value="Dzip-like_N"/>
    <property type="match status" value="1"/>
</dbReference>